<dbReference type="Proteomes" id="UP001482620">
    <property type="component" value="Unassembled WGS sequence"/>
</dbReference>
<comment type="caution">
    <text evidence="1">The sequence shown here is derived from an EMBL/GenBank/DDBJ whole genome shotgun (WGS) entry which is preliminary data.</text>
</comment>
<gene>
    <name evidence="1" type="ORF">ILYODFUR_022025</name>
</gene>
<reference evidence="1 2" key="1">
    <citation type="submission" date="2021-06" db="EMBL/GenBank/DDBJ databases">
        <authorList>
            <person name="Palmer J.M."/>
        </authorList>
    </citation>
    <scope>NUCLEOTIDE SEQUENCE [LARGE SCALE GENOMIC DNA]</scope>
    <source>
        <strain evidence="2">if_2019</strain>
        <tissue evidence="1">Muscle</tissue>
    </source>
</reference>
<evidence type="ECO:0000313" key="2">
    <source>
        <dbReference type="Proteomes" id="UP001482620"/>
    </source>
</evidence>
<proteinExistence type="predicted"/>
<organism evidence="1 2">
    <name type="scientific">Ilyodon furcidens</name>
    <name type="common">goldbreast splitfin</name>
    <dbReference type="NCBI Taxonomy" id="33524"/>
    <lineage>
        <taxon>Eukaryota</taxon>
        <taxon>Metazoa</taxon>
        <taxon>Chordata</taxon>
        <taxon>Craniata</taxon>
        <taxon>Vertebrata</taxon>
        <taxon>Euteleostomi</taxon>
        <taxon>Actinopterygii</taxon>
        <taxon>Neopterygii</taxon>
        <taxon>Teleostei</taxon>
        <taxon>Neoteleostei</taxon>
        <taxon>Acanthomorphata</taxon>
        <taxon>Ovalentaria</taxon>
        <taxon>Atherinomorphae</taxon>
        <taxon>Cyprinodontiformes</taxon>
        <taxon>Goodeidae</taxon>
        <taxon>Ilyodon</taxon>
    </lineage>
</organism>
<protein>
    <submittedName>
        <fullName evidence="1">Uncharacterized protein</fullName>
    </submittedName>
</protein>
<accession>A0ABV0TKV7</accession>
<dbReference type="EMBL" id="JAHRIQ010037153">
    <property type="protein sequence ID" value="MEQ2233461.1"/>
    <property type="molecule type" value="Genomic_DNA"/>
</dbReference>
<evidence type="ECO:0000313" key="1">
    <source>
        <dbReference type="EMBL" id="MEQ2233461.1"/>
    </source>
</evidence>
<name>A0ABV0TKV7_9TELE</name>
<keyword evidence="2" id="KW-1185">Reference proteome</keyword>
<sequence length="103" mass="11492">MILTEPLLHIRQKVKKLKFPSEKMFHHPAIIVNVGGNRQLNPISFRKSNGSEQYHIIVTGETALPVKPSSLIASAPCIPRDGLHRCRTTVSFRSAQISTSEFS</sequence>